<dbReference type="RefSeq" id="WP_078074016.1">
    <property type="nucleotide sequence ID" value="NZ_CP018047.1"/>
</dbReference>
<evidence type="ECO:0000313" key="2">
    <source>
        <dbReference type="EMBL" id="AQU65501.1"/>
    </source>
</evidence>
<accession>A0A1U9QNZ9</accession>
<keyword evidence="3" id="KW-1185">Reference proteome</keyword>
<dbReference type="AlphaFoldDB" id="A0A1U9QNZ9"/>
<dbReference type="KEGG" id="snw:BBN63_03805"/>
<feature type="region of interest" description="Disordered" evidence="1">
    <location>
        <begin position="62"/>
        <end position="82"/>
    </location>
</feature>
<feature type="compositionally biased region" description="Low complexity" evidence="1">
    <location>
        <begin position="62"/>
        <end position="76"/>
    </location>
</feature>
<evidence type="ECO:0000313" key="3">
    <source>
        <dbReference type="Proteomes" id="UP000189677"/>
    </source>
</evidence>
<reference evidence="2 3" key="1">
    <citation type="submission" date="2016-11" db="EMBL/GenBank/DDBJ databases">
        <title>Complete genome sequence of Streptomyces niveus SCSIO 3406.</title>
        <authorList>
            <person name="Zhu Q."/>
            <person name="Cheng W."/>
            <person name="Song Y."/>
            <person name="Li Q."/>
            <person name="Ju J."/>
        </authorList>
    </citation>
    <scope>NUCLEOTIDE SEQUENCE [LARGE SCALE GENOMIC DNA]</scope>
    <source>
        <strain evidence="2 3">SCSIO 3406</strain>
    </source>
</reference>
<dbReference type="OrthoDB" id="2987256at2"/>
<name>A0A1U9QNZ9_STRNV</name>
<dbReference type="EMBL" id="CP018047">
    <property type="protein sequence ID" value="AQU65501.1"/>
    <property type="molecule type" value="Genomic_DNA"/>
</dbReference>
<protein>
    <recommendedName>
        <fullName evidence="4">Polymerase nucleotidyl transferase domain-containing protein</fullName>
    </recommendedName>
</protein>
<organism evidence="2 3">
    <name type="scientific">Streptomyces niveus</name>
    <name type="common">Streptomyces spheroides</name>
    <dbReference type="NCBI Taxonomy" id="193462"/>
    <lineage>
        <taxon>Bacteria</taxon>
        <taxon>Bacillati</taxon>
        <taxon>Actinomycetota</taxon>
        <taxon>Actinomycetes</taxon>
        <taxon>Kitasatosporales</taxon>
        <taxon>Streptomycetaceae</taxon>
        <taxon>Streptomyces</taxon>
    </lineage>
</organism>
<evidence type="ECO:0000256" key="1">
    <source>
        <dbReference type="SAM" id="MobiDB-lite"/>
    </source>
</evidence>
<feature type="region of interest" description="Disordered" evidence="1">
    <location>
        <begin position="267"/>
        <end position="289"/>
    </location>
</feature>
<gene>
    <name evidence="2" type="ORF">BBN63_03805</name>
</gene>
<dbReference type="Proteomes" id="UP000189677">
    <property type="component" value="Chromosome"/>
</dbReference>
<sequence>MQHPAQSSTPPASAEFTDFVARASASPDVVGLVLSGSRARQGMATARSDHDVYVITADRATASTTASTTTTPTTSPAAPPAVVEGRRSPALDVMPLSLSAFRAHGLPGDAHAWDRYAFAHCTVLLDRLDGTITQLVQEKATLEGLEAHRLARSELDAYINSVYRSLKSHCDGRPAVAHLDAAESVPYLLTVVFALHQRVRPYNKYLLWELRNHPLGAPQWAADVLVPRIRRILADGDLDTQRALFATVEHAARRAGHGSVLDSWGADIDPLRPQGRSPSQPHQGVGQGE</sequence>
<evidence type="ECO:0008006" key="4">
    <source>
        <dbReference type="Google" id="ProtNLM"/>
    </source>
</evidence>
<proteinExistence type="predicted"/>